<organism evidence="1 2">
    <name type="scientific">Flavobacterium franklandianum</name>
    <dbReference type="NCBI Taxonomy" id="2594430"/>
    <lineage>
        <taxon>Bacteria</taxon>
        <taxon>Pseudomonadati</taxon>
        <taxon>Bacteroidota</taxon>
        <taxon>Flavobacteriia</taxon>
        <taxon>Flavobacteriales</taxon>
        <taxon>Flavobacteriaceae</taxon>
        <taxon>Flavobacterium</taxon>
    </lineage>
</organism>
<protein>
    <submittedName>
        <fullName evidence="1">Uncharacterized protein</fullName>
    </submittedName>
</protein>
<dbReference type="Proteomes" id="UP000318585">
    <property type="component" value="Unassembled WGS sequence"/>
</dbReference>
<evidence type="ECO:0000313" key="2">
    <source>
        <dbReference type="Proteomes" id="UP000318585"/>
    </source>
</evidence>
<keyword evidence="2" id="KW-1185">Reference proteome</keyword>
<dbReference type="AlphaFoldDB" id="A0A553C8H0"/>
<reference evidence="1 2" key="1">
    <citation type="submission" date="2019-07" db="EMBL/GenBank/DDBJ databases">
        <title>Novel species of Flavobacterium.</title>
        <authorList>
            <person name="Liu Q."/>
            <person name="Xin Y.-H."/>
        </authorList>
    </citation>
    <scope>NUCLEOTIDE SEQUENCE [LARGE SCALE GENOMIC DNA]</scope>
    <source>
        <strain evidence="1 2">LB3P56</strain>
    </source>
</reference>
<dbReference type="EMBL" id="VJZR01000011">
    <property type="protein sequence ID" value="TRX16712.1"/>
    <property type="molecule type" value="Genomic_DNA"/>
</dbReference>
<sequence length="171" mass="17869">MLQSGFVVAQTGIGTKKPDESSVLDIYSNNKGLLIPRMSTKERNLIKNPANALILYNTTLQAIEINIGTKSNPIWVLVGDNGGLTAINNLSSGAIFVGNNNGIAKEVQVSGEVLLSNLGVTSINNAAVISKTLTGYQSGAGKITSTDNIVQAIQKLDGNQSVNAIVTISND</sequence>
<dbReference type="RefSeq" id="WP_144071770.1">
    <property type="nucleotide sequence ID" value="NZ_VJZR01000011.1"/>
</dbReference>
<accession>A0A553C8H0</accession>
<dbReference type="OrthoDB" id="581140at2"/>
<name>A0A553C8H0_9FLAO</name>
<comment type="caution">
    <text evidence="1">The sequence shown here is derived from an EMBL/GenBank/DDBJ whole genome shotgun (WGS) entry which is preliminary data.</text>
</comment>
<proteinExistence type="predicted"/>
<gene>
    <name evidence="1" type="ORF">FNW17_12165</name>
</gene>
<evidence type="ECO:0000313" key="1">
    <source>
        <dbReference type="EMBL" id="TRX16712.1"/>
    </source>
</evidence>